<organism evidence="2 3">
    <name type="scientific">Flavobacterium cellulosilyticum</name>
    <dbReference type="NCBI Taxonomy" id="2541731"/>
    <lineage>
        <taxon>Bacteria</taxon>
        <taxon>Pseudomonadati</taxon>
        <taxon>Bacteroidota</taxon>
        <taxon>Flavobacteriia</taxon>
        <taxon>Flavobacteriales</taxon>
        <taxon>Flavobacteriaceae</taxon>
        <taxon>Flavobacterium</taxon>
    </lineage>
</organism>
<dbReference type="EMBL" id="SMFK01000006">
    <property type="protein sequence ID" value="TDD96559.1"/>
    <property type="molecule type" value="Genomic_DNA"/>
</dbReference>
<evidence type="ECO:0000313" key="3">
    <source>
        <dbReference type="Proteomes" id="UP000295479"/>
    </source>
</evidence>
<name>A0A4R5CCG5_9FLAO</name>
<evidence type="ECO:0000256" key="1">
    <source>
        <dbReference type="SAM" id="SignalP"/>
    </source>
</evidence>
<feature type="chain" id="PRO_5020817588" description="Acid-shock protein" evidence="1">
    <location>
        <begin position="26"/>
        <end position="61"/>
    </location>
</feature>
<dbReference type="Proteomes" id="UP000295479">
    <property type="component" value="Unassembled WGS sequence"/>
</dbReference>
<keyword evidence="1" id="KW-0732">Signal</keyword>
<dbReference type="AlphaFoldDB" id="A0A4R5CCG5"/>
<accession>A0A4R5CCG5</accession>
<proteinExistence type="predicted"/>
<protein>
    <recommendedName>
        <fullName evidence="4">Acid-shock protein</fullName>
    </recommendedName>
</protein>
<gene>
    <name evidence="2" type="ORF">E0F76_11155</name>
</gene>
<feature type="signal peptide" evidence="1">
    <location>
        <begin position="1"/>
        <end position="25"/>
    </location>
</feature>
<evidence type="ECO:0000313" key="2">
    <source>
        <dbReference type="EMBL" id="TDD96559.1"/>
    </source>
</evidence>
<comment type="caution">
    <text evidence="2">The sequence shown here is derived from an EMBL/GenBank/DDBJ whole genome shotgun (WGS) entry which is preliminary data.</text>
</comment>
<evidence type="ECO:0008006" key="4">
    <source>
        <dbReference type="Google" id="ProtNLM"/>
    </source>
</evidence>
<reference evidence="2 3" key="1">
    <citation type="submission" date="2019-03" db="EMBL/GenBank/DDBJ databases">
        <title>Flavobacterium AR-3-4 sp. nov. isolated from arctic soil.</title>
        <authorList>
            <person name="Chaudhary D.K."/>
        </authorList>
    </citation>
    <scope>NUCLEOTIDE SEQUENCE [LARGE SCALE GENOMIC DNA]</scope>
    <source>
        <strain evidence="2 3">AR-3-4</strain>
    </source>
</reference>
<sequence length="61" mass="6500">MKKVMMLVAVLLGTTAMVNAQTAQAKTTPVKEAKQAVAKKETKVSLAKTTPIKVEATKSKK</sequence>
<keyword evidence="3" id="KW-1185">Reference proteome</keyword>
<dbReference type="RefSeq" id="WP_132005690.1">
    <property type="nucleotide sequence ID" value="NZ_SMFK01000006.1"/>
</dbReference>